<evidence type="ECO:0000256" key="1">
    <source>
        <dbReference type="SAM" id="SignalP"/>
    </source>
</evidence>
<dbReference type="Proteomes" id="UP000248758">
    <property type="component" value="Chromosome 1"/>
</dbReference>
<gene>
    <name evidence="2" type="ORF">NCTC11468_01732</name>
</gene>
<evidence type="ECO:0000313" key="3">
    <source>
        <dbReference type="Proteomes" id="UP000248758"/>
    </source>
</evidence>
<reference evidence="2 3" key="1">
    <citation type="submission" date="2018-06" db="EMBL/GenBank/DDBJ databases">
        <authorList>
            <consortium name="Pathogen Informatics"/>
            <person name="Doyle S."/>
        </authorList>
    </citation>
    <scope>NUCLEOTIDE SEQUENCE [LARGE SCALE GENOMIC DNA]</scope>
    <source>
        <strain evidence="2 3">NCTC11468</strain>
    </source>
</reference>
<organism evidence="2 3">
    <name type="scientific">Tatumella ptyseos</name>
    <dbReference type="NCBI Taxonomy" id="82987"/>
    <lineage>
        <taxon>Bacteria</taxon>
        <taxon>Pseudomonadati</taxon>
        <taxon>Pseudomonadota</taxon>
        <taxon>Gammaproteobacteria</taxon>
        <taxon>Enterobacterales</taxon>
        <taxon>Erwiniaceae</taxon>
        <taxon>Tatumella</taxon>
    </lineage>
</organism>
<proteinExistence type="predicted"/>
<dbReference type="PROSITE" id="PS51257">
    <property type="entry name" value="PROKAR_LIPOPROTEIN"/>
    <property type="match status" value="1"/>
</dbReference>
<evidence type="ECO:0000313" key="2">
    <source>
        <dbReference type="EMBL" id="SQK74656.1"/>
    </source>
</evidence>
<dbReference type="AlphaFoldDB" id="A0A2X5NNE2"/>
<feature type="signal peptide" evidence="1">
    <location>
        <begin position="1"/>
        <end position="22"/>
    </location>
</feature>
<keyword evidence="1" id="KW-0732">Signal</keyword>
<dbReference type="RefSeq" id="WP_111678528.1">
    <property type="nucleotide sequence ID" value="NZ_LS483499.1"/>
</dbReference>
<accession>A0A2X5NNE2</accession>
<feature type="chain" id="PRO_5016126204" evidence="1">
    <location>
        <begin position="23"/>
        <end position="121"/>
    </location>
</feature>
<name>A0A2X5NNE2_9GAMM</name>
<dbReference type="KEGG" id="tpty:NCTC11468_01732"/>
<protein>
    <submittedName>
        <fullName evidence="2">Glycine zipper 2TM domain</fullName>
    </submittedName>
</protein>
<sequence>MKKSISALALAGTLLLSQTAMAAGCIKGAVAGGVAGHLAHHHAVAGAVAGCFVGHHMAKNQPSAQLLKNGRKHSRPISNHAFTAPGSRELFLLPVLRVPLHLCGKLLAGIRITCVIFCPSL</sequence>
<dbReference type="EMBL" id="LS483499">
    <property type="protein sequence ID" value="SQK74656.1"/>
    <property type="molecule type" value="Genomic_DNA"/>
</dbReference>